<dbReference type="GO" id="GO:0008081">
    <property type="term" value="F:phosphoric diester hydrolase activity"/>
    <property type="evidence" value="ECO:0007669"/>
    <property type="project" value="InterPro"/>
</dbReference>
<dbReference type="EMBL" id="QFWT01000010">
    <property type="protein sequence ID" value="PWI32171.1"/>
    <property type="molecule type" value="Genomic_DNA"/>
</dbReference>
<dbReference type="GO" id="GO:0006629">
    <property type="term" value="P:lipid metabolic process"/>
    <property type="evidence" value="ECO:0007669"/>
    <property type="project" value="InterPro"/>
</dbReference>
<feature type="domain" description="GP-PDE" evidence="1">
    <location>
        <begin position="3"/>
        <end position="241"/>
    </location>
</feature>
<dbReference type="PANTHER" id="PTHR46211">
    <property type="entry name" value="GLYCEROPHOSPHORYL DIESTER PHOSPHODIESTERASE"/>
    <property type="match status" value="1"/>
</dbReference>
<dbReference type="SUPFAM" id="SSF51695">
    <property type="entry name" value="PLC-like phosphodiesterases"/>
    <property type="match status" value="1"/>
</dbReference>
<evidence type="ECO:0000259" key="1">
    <source>
        <dbReference type="PROSITE" id="PS51704"/>
    </source>
</evidence>
<dbReference type="RefSeq" id="WP_109320697.1">
    <property type="nucleotide sequence ID" value="NZ_QFWT01000010.1"/>
</dbReference>
<dbReference type="InterPro" id="IPR030395">
    <property type="entry name" value="GP_PDE_dom"/>
</dbReference>
<dbReference type="InterPro" id="IPR017946">
    <property type="entry name" value="PLC-like_Pdiesterase_TIM-brl"/>
</dbReference>
<proteinExistence type="predicted"/>
<sequence length="241" mass="27196">MKPIIAGHRGVAGHYPENTRCSILAAIDLGLTWIEVDIQPTKDNHLVVIHDHTIDRCSNGTGRVDSYTLEELRTFDFGSWFASEFTDETILTLEELLDITTAHNVGLNLEVKLDRILINQGVVKTVVTTLRNILARSAVDKTQILLSSFSEEVMKELADLCQNYRLGMISEKLTSDTVEQLQTIGAYSCHLNYKKTTGDDINLLHKAGYQVWCYTVNQPDDFPLLHRVDAIFSDDPQQFIE</sequence>
<dbReference type="Gene3D" id="3.20.20.190">
    <property type="entry name" value="Phosphatidylinositol (PI) phosphodiesterase"/>
    <property type="match status" value="1"/>
</dbReference>
<gene>
    <name evidence="2" type="ORF">DI392_15940</name>
</gene>
<dbReference type="PANTHER" id="PTHR46211:SF1">
    <property type="entry name" value="GLYCEROPHOSPHODIESTER PHOSPHODIESTERASE, CYTOPLASMIC"/>
    <property type="match status" value="1"/>
</dbReference>
<protein>
    <submittedName>
        <fullName evidence="2">Glycerophosphoryl diester phosphodiesterase</fullName>
    </submittedName>
</protein>
<comment type="caution">
    <text evidence="2">The sequence shown here is derived from an EMBL/GenBank/DDBJ whole genome shotgun (WGS) entry which is preliminary data.</text>
</comment>
<dbReference type="Proteomes" id="UP000245362">
    <property type="component" value="Unassembled WGS sequence"/>
</dbReference>
<evidence type="ECO:0000313" key="2">
    <source>
        <dbReference type="EMBL" id="PWI32171.1"/>
    </source>
</evidence>
<evidence type="ECO:0000313" key="3">
    <source>
        <dbReference type="Proteomes" id="UP000245362"/>
    </source>
</evidence>
<reference evidence="2 3" key="1">
    <citation type="submission" date="2018-05" db="EMBL/GenBank/DDBJ databases">
        <title>Vibrio limimaris sp. nov., isolated from marine sediment.</title>
        <authorList>
            <person name="Li C.-M."/>
        </authorList>
    </citation>
    <scope>NUCLEOTIDE SEQUENCE [LARGE SCALE GENOMIC DNA]</scope>
    <source>
        <strain evidence="2 3">E4404</strain>
    </source>
</reference>
<dbReference type="AlphaFoldDB" id="A0A2U3B5U5"/>
<accession>A0A2U3B5U5</accession>
<dbReference type="OrthoDB" id="9795622at2"/>
<dbReference type="Pfam" id="PF03009">
    <property type="entry name" value="GDPD"/>
    <property type="match status" value="1"/>
</dbReference>
<dbReference type="PROSITE" id="PS51704">
    <property type="entry name" value="GP_PDE"/>
    <property type="match status" value="1"/>
</dbReference>
<keyword evidence="3" id="KW-1185">Reference proteome</keyword>
<name>A0A2U3B5U5_9VIBR</name>
<organism evidence="2 3">
    <name type="scientific">Vibrio albus</name>
    <dbReference type="NCBI Taxonomy" id="2200953"/>
    <lineage>
        <taxon>Bacteria</taxon>
        <taxon>Pseudomonadati</taxon>
        <taxon>Pseudomonadota</taxon>
        <taxon>Gammaproteobacteria</taxon>
        <taxon>Vibrionales</taxon>
        <taxon>Vibrionaceae</taxon>
        <taxon>Vibrio</taxon>
    </lineage>
</organism>